<evidence type="ECO:0000256" key="1">
    <source>
        <dbReference type="ARBA" id="ARBA00000287"/>
    </source>
</evidence>
<gene>
    <name evidence="17" type="primary">pssA</name>
    <name evidence="17" type="ORF">L7E55_09405</name>
</gene>
<comment type="similarity">
    <text evidence="3 15">Belongs to the CDP-alcohol phosphatidyltransferase class-I family.</text>
</comment>
<feature type="transmembrane region" description="Helical" evidence="16">
    <location>
        <begin position="119"/>
        <end position="138"/>
    </location>
</feature>
<dbReference type="EC" id="2.7.8.8" evidence="4"/>
<evidence type="ECO:0000256" key="14">
    <source>
        <dbReference type="ARBA" id="ARBA00032361"/>
    </source>
</evidence>
<evidence type="ECO:0000256" key="4">
    <source>
        <dbReference type="ARBA" id="ARBA00013174"/>
    </source>
</evidence>
<keyword evidence="9 16" id="KW-1133">Transmembrane helix</keyword>
<organism evidence="17 18">
    <name type="scientific">Pelotomaculum isophthalicicum JI</name>
    <dbReference type="NCBI Taxonomy" id="947010"/>
    <lineage>
        <taxon>Bacteria</taxon>
        <taxon>Bacillati</taxon>
        <taxon>Bacillota</taxon>
        <taxon>Clostridia</taxon>
        <taxon>Eubacteriales</taxon>
        <taxon>Desulfotomaculaceae</taxon>
        <taxon>Pelotomaculum</taxon>
    </lineage>
</organism>
<evidence type="ECO:0000256" key="16">
    <source>
        <dbReference type="SAM" id="Phobius"/>
    </source>
</evidence>
<evidence type="ECO:0000313" key="17">
    <source>
        <dbReference type="EMBL" id="MDF9408571.1"/>
    </source>
</evidence>
<evidence type="ECO:0000256" key="3">
    <source>
        <dbReference type="ARBA" id="ARBA00010441"/>
    </source>
</evidence>
<comment type="subcellular location">
    <subcellularLocation>
        <location evidence="2">Endomembrane system</location>
        <topology evidence="2">Multi-pass membrane protein</topology>
    </subcellularLocation>
</comment>
<evidence type="ECO:0000256" key="12">
    <source>
        <dbReference type="ARBA" id="ARBA00023209"/>
    </source>
</evidence>
<comment type="catalytic activity">
    <reaction evidence="1">
        <text>a CDP-1,2-diacyl-sn-glycerol + L-serine = a 1,2-diacyl-sn-glycero-3-phospho-L-serine + CMP + H(+)</text>
        <dbReference type="Rhea" id="RHEA:16913"/>
        <dbReference type="ChEBI" id="CHEBI:15378"/>
        <dbReference type="ChEBI" id="CHEBI:33384"/>
        <dbReference type="ChEBI" id="CHEBI:57262"/>
        <dbReference type="ChEBI" id="CHEBI:58332"/>
        <dbReference type="ChEBI" id="CHEBI:60377"/>
        <dbReference type="EC" id="2.7.8.8"/>
    </reaction>
</comment>
<dbReference type="Pfam" id="PF01066">
    <property type="entry name" value="CDP-OH_P_transf"/>
    <property type="match status" value="1"/>
</dbReference>
<dbReference type="InterPro" id="IPR000462">
    <property type="entry name" value="CDP-OH_P_trans"/>
</dbReference>
<dbReference type="Proteomes" id="UP001154312">
    <property type="component" value="Unassembled WGS sequence"/>
</dbReference>
<evidence type="ECO:0000256" key="2">
    <source>
        <dbReference type="ARBA" id="ARBA00004127"/>
    </source>
</evidence>
<dbReference type="GO" id="GO:0016020">
    <property type="term" value="C:membrane"/>
    <property type="evidence" value="ECO:0007669"/>
    <property type="project" value="InterPro"/>
</dbReference>
<evidence type="ECO:0000256" key="8">
    <source>
        <dbReference type="ARBA" id="ARBA00022692"/>
    </source>
</evidence>
<accession>A0A9X4H206</accession>
<evidence type="ECO:0000256" key="7">
    <source>
        <dbReference type="ARBA" id="ARBA00022679"/>
    </source>
</evidence>
<feature type="transmembrane region" description="Helical" evidence="16">
    <location>
        <begin position="30"/>
        <end position="47"/>
    </location>
</feature>
<name>A0A9X4H206_9FIRM</name>
<dbReference type="EMBL" id="JAKOAV010000016">
    <property type="protein sequence ID" value="MDF9408571.1"/>
    <property type="molecule type" value="Genomic_DNA"/>
</dbReference>
<dbReference type="InterPro" id="IPR043130">
    <property type="entry name" value="CDP-OH_PTrfase_TM_dom"/>
</dbReference>
<dbReference type="NCBIfam" id="TIGR00473">
    <property type="entry name" value="pssA"/>
    <property type="match status" value="1"/>
</dbReference>
<evidence type="ECO:0000256" key="9">
    <source>
        <dbReference type="ARBA" id="ARBA00022989"/>
    </source>
</evidence>
<evidence type="ECO:0000256" key="10">
    <source>
        <dbReference type="ARBA" id="ARBA00023098"/>
    </source>
</evidence>
<evidence type="ECO:0000256" key="6">
    <source>
        <dbReference type="ARBA" id="ARBA00022516"/>
    </source>
</evidence>
<dbReference type="GO" id="GO:0003882">
    <property type="term" value="F:CDP-diacylglycerol-serine O-phosphatidyltransferase activity"/>
    <property type="evidence" value="ECO:0007669"/>
    <property type="project" value="UniProtKB-EC"/>
</dbReference>
<keyword evidence="11 16" id="KW-0472">Membrane</keyword>
<keyword evidence="6" id="KW-0444">Lipid biosynthesis</keyword>
<sequence length="166" mass="17647">MSRIAIVPNICTAANLLLGVVALANTLSHNYTMSIILIILAALMDRFDGMLARRYNAASAFGKEFDSLADMVSFGIAPAALMYSSVAGNWSLAGLVCFCIFTLCGGLRLARYNVSCTPSYFQGIPITVCGTALAIIVLLIPSHIVLLVASFILALAMISTLRIPKI</sequence>
<keyword evidence="10" id="KW-0443">Lipid metabolism</keyword>
<keyword evidence="7 15" id="KW-0808">Transferase</keyword>
<dbReference type="InterPro" id="IPR048254">
    <property type="entry name" value="CDP_ALCOHOL_P_TRANSF_CS"/>
</dbReference>
<dbReference type="Gene3D" id="1.20.120.1760">
    <property type="match status" value="1"/>
</dbReference>
<keyword evidence="18" id="KW-1185">Reference proteome</keyword>
<evidence type="ECO:0000313" key="18">
    <source>
        <dbReference type="Proteomes" id="UP001154312"/>
    </source>
</evidence>
<dbReference type="AlphaFoldDB" id="A0A9X4H206"/>
<evidence type="ECO:0000256" key="11">
    <source>
        <dbReference type="ARBA" id="ARBA00023136"/>
    </source>
</evidence>
<evidence type="ECO:0000256" key="13">
    <source>
        <dbReference type="ARBA" id="ARBA00023264"/>
    </source>
</evidence>
<reference evidence="17" key="1">
    <citation type="submission" date="2022-02" db="EMBL/GenBank/DDBJ databases">
        <authorList>
            <person name="Leng L."/>
        </authorList>
    </citation>
    <scope>NUCLEOTIDE SEQUENCE</scope>
    <source>
        <strain evidence="17">JI</strain>
    </source>
</reference>
<dbReference type="InterPro" id="IPR004533">
    <property type="entry name" value="CDP-diaglyc--ser_O-PTrfase"/>
</dbReference>
<feature type="transmembrane region" description="Helical" evidence="16">
    <location>
        <begin position="144"/>
        <end position="163"/>
    </location>
</feature>
<dbReference type="PROSITE" id="PS00379">
    <property type="entry name" value="CDP_ALCOHOL_P_TRANSF"/>
    <property type="match status" value="1"/>
</dbReference>
<dbReference type="GO" id="GO:0008654">
    <property type="term" value="P:phospholipid biosynthetic process"/>
    <property type="evidence" value="ECO:0007669"/>
    <property type="project" value="UniProtKB-KW"/>
</dbReference>
<protein>
    <recommendedName>
        <fullName evidence="5">CDP-diacylglycerol--serine O-phosphatidyltransferase</fullName>
        <ecNumber evidence="4">2.7.8.8</ecNumber>
    </recommendedName>
    <alternativeName>
        <fullName evidence="14">Phosphatidylserine synthase</fullName>
    </alternativeName>
</protein>
<dbReference type="PANTHER" id="PTHR14269">
    <property type="entry name" value="CDP-DIACYLGLYCEROL--GLYCEROL-3-PHOSPHATE 3-PHOSPHATIDYLTRANSFERASE-RELATED"/>
    <property type="match status" value="1"/>
</dbReference>
<keyword evidence="8 16" id="KW-0812">Transmembrane</keyword>
<evidence type="ECO:0000256" key="15">
    <source>
        <dbReference type="RuleBase" id="RU003750"/>
    </source>
</evidence>
<dbReference type="InterPro" id="IPR050324">
    <property type="entry name" value="CDP-alcohol_PTase-I"/>
</dbReference>
<dbReference type="PANTHER" id="PTHR14269:SF61">
    <property type="entry name" value="CDP-DIACYLGLYCEROL--SERINE O-PHOSPHATIDYLTRANSFERASE"/>
    <property type="match status" value="1"/>
</dbReference>
<feature type="transmembrane region" description="Helical" evidence="16">
    <location>
        <begin position="92"/>
        <end position="110"/>
    </location>
</feature>
<keyword evidence="12" id="KW-0594">Phospholipid biosynthesis</keyword>
<proteinExistence type="inferred from homology"/>
<comment type="caution">
    <text evidence="17">The sequence shown here is derived from an EMBL/GenBank/DDBJ whole genome shotgun (WGS) entry which is preliminary data.</text>
</comment>
<dbReference type="RefSeq" id="WP_277443904.1">
    <property type="nucleotide sequence ID" value="NZ_JAKOAV010000016.1"/>
</dbReference>
<evidence type="ECO:0000256" key="5">
    <source>
        <dbReference type="ARBA" id="ARBA00017171"/>
    </source>
</evidence>
<keyword evidence="13" id="KW-1208">Phospholipid metabolism</keyword>
<dbReference type="GO" id="GO:0012505">
    <property type="term" value="C:endomembrane system"/>
    <property type="evidence" value="ECO:0007669"/>
    <property type="project" value="UniProtKB-SubCell"/>
</dbReference>